<proteinExistence type="predicted"/>
<reference evidence="2 3" key="1">
    <citation type="journal article" date="2010" name="J. Bacteriol.">
        <title>Complete genome sequence of Halalkalicoccus jeotgali B3(T), an extremely halophilic archaeon.</title>
        <authorList>
            <person name="Roh S.W."/>
            <person name="Nam Y.D."/>
            <person name="Nam S.H."/>
            <person name="Choi S.H."/>
            <person name="Park H.S."/>
            <person name="Bae J.W."/>
        </authorList>
    </citation>
    <scope>NUCLEOTIDE SEQUENCE [LARGE SCALE GENOMIC DNA]</scope>
    <source>
        <strain evidence="3">DSM 18796 / CECT 7217 / JCM 14584 / KCTC 4019 / B3</strain>
        <plasmid evidence="3">2</plasmid>
    </source>
</reference>
<gene>
    <name evidence="2" type="ordered locus">HacjB3_18668</name>
</gene>
<geneLocation type="plasmid" evidence="2 3">
    <name>2</name>
</geneLocation>
<feature type="region of interest" description="Disordered" evidence="1">
    <location>
        <begin position="93"/>
        <end position="114"/>
    </location>
</feature>
<evidence type="ECO:0000256" key="1">
    <source>
        <dbReference type="SAM" id="MobiDB-lite"/>
    </source>
</evidence>
<dbReference type="Gene3D" id="1.10.287.1490">
    <property type="match status" value="1"/>
</dbReference>
<dbReference type="SUPFAM" id="SSF46966">
    <property type="entry name" value="Spectrin repeat"/>
    <property type="match status" value="1"/>
</dbReference>
<evidence type="ECO:0000313" key="3">
    <source>
        <dbReference type="Proteomes" id="UP000000390"/>
    </source>
</evidence>
<dbReference type="HOGENOM" id="CLU_1182855_0_0_2"/>
<sequence length="234" mass="26321">MSDTTTTKSTATDQPTTTDEPTLKSVWEQLETLTDRVEELEAEIECKDDRIDELEAQLTEYKRFAGSEFADVRGRITDVEDQTDELETTLQETPTETTTVAAEETGSQTTTTETPLERICTLPEHVTDRELTTNQQRARFIAQDVQNYAEKAPAGLVLDSQTIAKVITAAEGSKPHTQTVARVMNFLEKLGKDDVEQTKRRGKKLVVIEKEAADRYHDRCDRDIEQPPAEDVIS</sequence>
<evidence type="ECO:0000313" key="2">
    <source>
        <dbReference type="EMBL" id="ADJ17073.1"/>
    </source>
</evidence>
<organism evidence="2 3">
    <name type="scientific">Halalkalicoccus jeotgali (strain DSM 18796 / CECT 7217 / JCM 14584 / KCTC 4019 / B3)</name>
    <dbReference type="NCBI Taxonomy" id="795797"/>
    <lineage>
        <taxon>Archaea</taxon>
        <taxon>Methanobacteriati</taxon>
        <taxon>Methanobacteriota</taxon>
        <taxon>Stenosarchaea group</taxon>
        <taxon>Halobacteria</taxon>
        <taxon>Halobacteriales</taxon>
        <taxon>Halococcaceae</taxon>
        <taxon>Halalkalicoccus</taxon>
    </lineage>
</organism>
<dbReference type="EMBL" id="CP002064">
    <property type="protein sequence ID" value="ADJ17073.1"/>
    <property type="molecule type" value="Genomic_DNA"/>
</dbReference>
<feature type="region of interest" description="Disordered" evidence="1">
    <location>
        <begin position="1"/>
        <end position="24"/>
    </location>
</feature>
<dbReference type="RefSeq" id="WP_013199673.1">
    <property type="nucleotide sequence ID" value="NC_014299.1"/>
</dbReference>
<keyword evidence="2" id="KW-0614">Plasmid</keyword>
<dbReference type="Proteomes" id="UP000000390">
    <property type="component" value="Plasmid 2"/>
</dbReference>
<dbReference type="OrthoDB" id="302880at2157"/>
<protein>
    <submittedName>
        <fullName evidence="2">Uncharacterized protein</fullName>
    </submittedName>
</protein>
<feature type="compositionally biased region" description="Low complexity" evidence="1">
    <location>
        <begin position="1"/>
        <end position="20"/>
    </location>
</feature>
<dbReference type="PATRIC" id="fig|795797.18.peg.3620"/>
<name>D8JCG6_HALJB</name>
<dbReference type="KEGG" id="hje:HacjB3_18668"/>
<dbReference type="AlphaFoldDB" id="D8JCG6"/>
<dbReference type="GeneID" id="31807772"/>
<accession>D8JCG6</accession>